<evidence type="ECO:0000313" key="2">
    <source>
        <dbReference type="Proteomes" id="UP000551758"/>
    </source>
</evidence>
<organism evidence="1 2">
    <name type="scientific">Diceros bicornis minor</name>
    <name type="common">South-central black rhinoceros</name>
    <dbReference type="NCBI Taxonomy" id="77932"/>
    <lineage>
        <taxon>Eukaryota</taxon>
        <taxon>Metazoa</taxon>
        <taxon>Chordata</taxon>
        <taxon>Craniata</taxon>
        <taxon>Vertebrata</taxon>
        <taxon>Euteleostomi</taxon>
        <taxon>Mammalia</taxon>
        <taxon>Eutheria</taxon>
        <taxon>Laurasiatheria</taxon>
        <taxon>Perissodactyla</taxon>
        <taxon>Rhinocerotidae</taxon>
        <taxon>Diceros</taxon>
    </lineage>
</organism>
<accession>A0A7J7ED26</accession>
<evidence type="ECO:0000313" key="1">
    <source>
        <dbReference type="EMBL" id="KAF5913659.1"/>
    </source>
</evidence>
<reference evidence="1 2" key="1">
    <citation type="journal article" date="2020" name="Mol. Biol. Evol.">
        <title>Interspecific Gene Flow and the Evolution of Specialization in Black and White Rhinoceros.</title>
        <authorList>
            <person name="Moodley Y."/>
            <person name="Westbury M.V."/>
            <person name="Russo I.M."/>
            <person name="Gopalakrishnan S."/>
            <person name="Rakotoarivelo A."/>
            <person name="Olsen R.A."/>
            <person name="Prost S."/>
            <person name="Tunstall T."/>
            <person name="Ryder O.A."/>
            <person name="Dalen L."/>
            <person name="Bruford M.W."/>
        </authorList>
    </citation>
    <scope>NUCLEOTIDE SEQUENCE [LARGE SCALE GENOMIC DNA]</scope>
    <source>
        <strain evidence="1">SBR-YM</strain>
        <tissue evidence="1">Skin</tissue>
    </source>
</reference>
<keyword evidence="2" id="KW-1185">Reference proteome</keyword>
<gene>
    <name evidence="1" type="ORF">HPG69_017280</name>
</gene>
<dbReference type="Proteomes" id="UP000551758">
    <property type="component" value="Unassembled WGS sequence"/>
</dbReference>
<dbReference type="AlphaFoldDB" id="A0A7J7ED26"/>
<protein>
    <submittedName>
        <fullName evidence="1">Uncharacterized protein</fullName>
    </submittedName>
</protein>
<proteinExistence type="predicted"/>
<sequence>MPLKKQNEGRRIHLFHYPNDNRVTCCRSNYYISKHLFPSLTKIEDRPAPQDSRHLVYLLAQQPARPPAAFIYTCCSVLNKSRTSRNSNYWFLPENKSIVSPFPAPRATILLIPIT</sequence>
<dbReference type="EMBL" id="JACDTQ010003641">
    <property type="protein sequence ID" value="KAF5913659.1"/>
    <property type="molecule type" value="Genomic_DNA"/>
</dbReference>
<comment type="caution">
    <text evidence="1">The sequence shown here is derived from an EMBL/GenBank/DDBJ whole genome shotgun (WGS) entry which is preliminary data.</text>
</comment>
<name>A0A7J7ED26_DICBM</name>